<dbReference type="Proteomes" id="UP001172386">
    <property type="component" value="Unassembled WGS sequence"/>
</dbReference>
<gene>
    <name evidence="1" type="ORF">H2198_010746</name>
</gene>
<keyword evidence="2" id="KW-1185">Reference proteome</keyword>
<organism evidence="1 2">
    <name type="scientific">Neophaeococcomyces mojaviensis</name>
    <dbReference type="NCBI Taxonomy" id="3383035"/>
    <lineage>
        <taxon>Eukaryota</taxon>
        <taxon>Fungi</taxon>
        <taxon>Dikarya</taxon>
        <taxon>Ascomycota</taxon>
        <taxon>Pezizomycotina</taxon>
        <taxon>Eurotiomycetes</taxon>
        <taxon>Chaetothyriomycetidae</taxon>
        <taxon>Chaetothyriales</taxon>
        <taxon>Chaetothyriales incertae sedis</taxon>
        <taxon>Neophaeococcomyces</taxon>
    </lineage>
</organism>
<accession>A0ACC2ZQR6</accession>
<proteinExistence type="predicted"/>
<name>A0ACC2ZQR6_9EURO</name>
<comment type="caution">
    <text evidence="1">The sequence shown here is derived from an EMBL/GenBank/DDBJ whole genome shotgun (WGS) entry which is preliminary data.</text>
</comment>
<dbReference type="EMBL" id="JAPDRQ010000412">
    <property type="protein sequence ID" value="KAJ9649934.1"/>
    <property type="molecule type" value="Genomic_DNA"/>
</dbReference>
<evidence type="ECO:0000313" key="1">
    <source>
        <dbReference type="EMBL" id="KAJ9649934.1"/>
    </source>
</evidence>
<protein>
    <submittedName>
        <fullName evidence="1">Uncharacterized protein</fullName>
    </submittedName>
</protein>
<reference evidence="1" key="1">
    <citation type="submission" date="2022-10" db="EMBL/GenBank/DDBJ databases">
        <title>Culturing micro-colonial fungi from biological soil crusts in the Mojave desert and describing Neophaeococcomyces mojavensis, and introducing the new genera and species Taxawa tesnikishii.</title>
        <authorList>
            <person name="Kurbessoian T."/>
            <person name="Stajich J.E."/>
        </authorList>
    </citation>
    <scope>NUCLEOTIDE SEQUENCE</scope>
    <source>
        <strain evidence="1">JES_112</strain>
    </source>
</reference>
<sequence length="470" mass="51705">MAEKTPIIVDFDSTSDPYNPVNWSFRKKVINTLLLGLTTMGTTWASSIYSTSVVPIQRKCHIGLEVAELGLTLFMLGLGTGPMIWAPLSEVYGRKLVILLPFFISACFAFAAATGENVQTIFISRFFSGFFGSAPVAVAAGSLSDIWPPRYRGKAMSTYALAVIVGPLTAPVVGSALVSSTLGWRWTEYITGIVISCILAADMFFLNESYAATLLTKKARAMRIQTGNWELHSKHEELQVTLQQLAVKYLVRPFAMLTDPICFLVCLYASFVFGMIYMTFPAFPIVFHDLRGWKPVVASTPFLAILVGTLLGTAINLANEKYYRRRLLDNKGRAIPEARLPPMMVGGLLFAAGFFLFGWTSKPDVHWFPSVVGATLIGLGYNTIFQASLNYLVDTYQKFAASAVAANTFLRCMLAGAFPLVAHPLFGKLGVDWTASLLGFIGVGLISIPYFFFVYGRRIRAHGKWSKESV</sequence>
<evidence type="ECO:0000313" key="2">
    <source>
        <dbReference type="Proteomes" id="UP001172386"/>
    </source>
</evidence>